<dbReference type="Proteomes" id="UP001144347">
    <property type="component" value="Unassembled WGS sequence"/>
</dbReference>
<protein>
    <submittedName>
        <fullName evidence="1">DUF692 family protein</fullName>
    </submittedName>
</protein>
<dbReference type="EMBL" id="JAPWGM010000003">
    <property type="protein sequence ID" value="MCZ4244415.1"/>
    <property type="molecule type" value="Genomic_DNA"/>
</dbReference>
<gene>
    <name evidence="1" type="ORF">O0955_10415</name>
</gene>
<evidence type="ECO:0000313" key="2">
    <source>
        <dbReference type="Proteomes" id="UP001144347"/>
    </source>
</evidence>
<accession>A0ABT4L930</accession>
<proteinExistence type="predicted"/>
<dbReference type="Gene3D" id="3.20.20.150">
    <property type="entry name" value="Divalent-metal-dependent TIM barrel enzymes"/>
    <property type="match status" value="1"/>
</dbReference>
<dbReference type="PANTHER" id="PTHR42194:SF1">
    <property type="entry name" value="UPF0276 PROTEIN HI_1600"/>
    <property type="match status" value="1"/>
</dbReference>
<name>A0ABT4L930_9SPHI</name>
<dbReference type="PANTHER" id="PTHR42194">
    <property type="entry name" value="UPF0276 PROTEIN HI_1600"/>
    <property type="match status" value="1"/>
</dbReference>
<dbReference type="InterPro" id="IPR007801">
    <property type="entry name" value="MbnB/TglH/ChrH"/>
</dbReference>
<organism evidence="1 2">
    <name type="scientific">Pedobacter punctiformis</name>
    <dbReference type="NCBI Taxonomy" id="3004097"/>
    <lineage>
        <taxon>Bacteria</taxon>
        <taxon>Pseudomonadati</taxon>
        <taxon>Bacteroidota</taxon>
        <taxon>Sphingobacteriia</taxon>
        <taxon>Sphingobacteriales</taxon>
        <taxon>Sphingobacteriaceae</taxon>
        <taxon>Pedobacter</taxon>
    </lineage>
</organism>
<dbReference type="RefSeq" id="WP_269427484.1">
    <property type="nucleotide sequence ID" value="NZ_JAPWGM010000003.1"/>
</dbReference>
<evidence type="ECO:0000313" key="1">
    <source>
        <dbReference type="EMBL" id="MCZ4244415.1"/>
    </source>
</evidence>
<reference evidence="1" key="1">
    <citation type="submission" date="2022-12" db="EMBL/GenBank/DDBJ databases">
        <title>Genome sequence of HCMS5-2.</title>
        <authorList>
            <person name="Woo H."/>
        </authorList>
    </citation>
    <scope>NUCLEOTIDE SEQUENCE</scope>
    <source>
        <strain evidence="1">HCMS5-2</strain>
    </source>
</reference>
<keyword evidence="2" id="KW-1185">Reference proteome</keyword>
<comment type="caution">
    <text evidence="1">The sequence shown here is derived from an EMBL/GenBank/DDBJ whole genome shotgun (WGS) entry which is preliminary data.</text>
</comment>
<dbReference type="Pfam" id="PF05114">
    <property type="entry name" value="MbnB_TglH_ChrH"/>
    <property type="match status" value="1"/>
</dbReference>
<sequence>MNKPYLGISIMPEHDFLQAVLPLLQDGDIETIEWSFDTIKFEKYKPKWLNRLLQEYADNNRLIGHGVYYSLFQAKWSKEQANWLKKLKKEVEKYNYRHISEHFGFMSDHVDHHKGCPFPVPLNKTTLAIGIDRLQRLQDAAQLPVGVENLAFSFSKYDVKRQGEFITKLIEPINGFVILDLHNIYCQSENFGIEMMDLIDCYPLDSVKEIHISGGSWQESVYQGVIKRIRRDTHDGNVPKKIFDVLPAVLQKCKSVEFVIFEKMGNSFQKPGDFVDYRNDFNKLKNIIENTTLKFEAKEWGNKIIPPKNPIEDGLLFTEQNLLSRTLLESSNYKELLSKISLKNWEIDKWDPRMIDTAIALSKKWS</sequence>